<reference evidence="2" key="1">
    <citation type="submission" date="2020-05" db="EMBL/GenBank/DDBJ databases">
        <title>Phylogenomic resolution of chytrid fungi.</title>
        <authorList>
            <person name="Stajich J.E."/>
            <person name="Amses K."/>
            <person name="Simmons R."/>
            <person name="Seto K."/>
            <person name="Myers J."/>
            <person name="Bonds A."/>
            <person name="Quandt C.A."/>
            <person name="Barry K."/>
            <person name="Liu P."/>
            <person name="Grigoriev I."/>
            <person name="Longcore J.E."/>
            <person name="James T.Y."/>
        </authorList>
    </citation>
    <scope>NUCLEOTIDE SEQUENCE</scope>
    <source>
        <strain evidence="2">JEL0476</strain>
    </source>
</reference>
<dbReference type="PANTHER" id="PTHR28457:SF1">
    <property type="entry name" value="CILIA- AND FLAGELLA-ASSOCIATED PROTEIN 119"/>
    <property type="match status" value="1"/>
</dbReference>
<sequence length="213" mass="24853">MTHQHCVSTPFILFESDYNYFKELLLKHSIHRPPYSVRIFSLLQIKQISEYVTNTYFRHYLMYKYAFTKKVLMDLTIGTKTDGEQPEEECVIENIEPIIQPPPEDFNEQCEVPAEVVDSTIIEENAFPDSSIPTEEDIIVRISPEVKAKQDLRQFIIANLTSKVEELKLQLQSKISMQDEMLHSQLKKIEDSLKKEEEKIEKGGKKGKEGRKK</sequence>
<dbReference type="Proteomes" id="UP001211065">
    <property type="component" value="Unassembled WGS sequence"/>
</dbReference>
<dbReference type="InterPro" id="IPR032727">
    <property type="entry name" value="CLAMP"/>
</dbReference>
<evidence type="ECO:0000313" key="2">
    <source>
        <dbReference type="EMBL" id="KAJ3227285.1"/>
    </source>
</evidence>
<organism evidence="2 3">
    <name type="scientific">Clydaea vesicula</name>
    <dbReference type="NCBI Taxonomy" id="447962"/>
    <lineage>
        <taxon>Eukaryota</taxon>
        <taxon>Fungi</taxon>
        <taxon>Fungi incertae sedis</taxon>
        <taxon>Chytridiomycota</taxon>
        <taxon>Chytridiomycota incertae sedis</taxon>
        <taxon>Chytridiomycetes</taxon>
        <taxon>Lobulomycetales</taxon>
        <taxon>Lobulomycetaceae</taxon>
        <taxon>Clydaea</taxon>
    </lineage>
</organism>
<dbReference type="Pfam" id="PF14769">
    <property type="entry name" value="CLAMP"/>
    <property type="match status" value="1"/>
</dbReference>
<dbReference type="EMBL" id="JADGJW010000019">
    <property type="protein sequence ID" value="KAJ3227285.1"/>
    <property type="molecule type" value="Genomic_DNA"/>
</dbReference>
<comment type="caution">
    <text evidence="2">The sequence shown here is derived from an EMBL/GenBank/DDBJ whole genome shotgun (WGS) entry which is preliminary data.</text>
</comment>
<gene>
    <name evidence="2" type="ORF">HK099_002649</name>
</gene>
<accession>A0AAD5Y3B1</accession>
<evidence type="ECO:0000256" key="1">
    <source>
        <dbReference type="SAM" id="MobiDB-lite"/>
    </source>
</evidence>
<dbReference type="AlphaFoldDB" id="A0AAD5Y3B1"/>
<dbReference type="PANTHER" id="PTHR28457">
    <property type="entry name" value="COILED-COIL DOMAIN-CONTAINING PROTEIN 189"/>
    <property type="match status" value="1"/>
</dbReference>
<keyword evidence="3" id="KW-1185">Reference proteome</keyword>
<feature type="region of interest" description="Disordered" evidence="1">
    <location>
        <begin position="193"/>
        <end position="213"/>
    </location>
</feature>
<evidence type="ECO:0000313" key="3">
    <source>
        <dbReference type="Proteomes" id="UP001211065"/>
    </source>
</evidence>
<proteinExistence type="predicted"/>
<name>A0AAD5Y3B1_9FUNG</name>
<feature type="compositionally biased region" description="Basic and acidic residues" evidence="1">
    <location>
        <begin position="193"/>
        <end position="207"/>
    </location>
</feature>
<protein>
    <submittedName>
        <fullName evidence="2">Uncharacterized protein</fullName>
    </submittedName>
</protein>